<dbReference type="SUPFAM" id="SSF56672">
    <property type="entry name" value="DNA/RNA polymerases"/>
    <property type="match status" value="1"/>
</dbReference>
<feature type="compositionally biased region" description="Basic and acidic residues" evidence="1">
    <location>
        <begin position="53"/>
        <end position="62"/>
    </location>
</feature>
<name>A0A813ZYH5_9BILA</name>
<dbReference type="PANTHER" id="PTHR37984:SF9">
    <property type="entry name" value="INTEGRASE CATALYTIC DOMAIN-CONTAINING PROTEIN"/>
    <property type="match status" value="1"/>
</dbReference>
<accession>A0A813ZYH5</accession>
<dbReference type="InterPro" id="IPR043502">
    <property type="entry name" value="DNA/RNA_pol_sf"/>
</dbReference>
<feature type="region of interest" description="Disordered" evidence="1">
    <location>
        <begin position="1"/>
        <end position="69"/>
    </location>
</feature>
<feature type="compositionally biased region" description="Polar residues" evidence="1">
    <location>
        <begin position="19"/>
        <end position="36"/>
    </location>
</feature>
<dbReference type="InterPro" id="IPR050951">
    <property type="entry name" value="Retrovirus_Pol_polyprotein"/>
</dbReference>
<keyword evidence="3" id="KW-1185">Reference proteome</keyword>
<dbReference type="EMBL" id="CAJNOC010001988">
    <property type="protein sequence ID" value="CAF0905365.1"/>
    <property type="molecule type" value="Genomic_DNA"/>
</dbReference>
<evidence type="ECO:0008006" key="4">
    <source>
        <dbReference type="Google" id="ProtNLM"/>
    </source>
</evidence>
<dbReference type="PANTHER" id="PTHR37984">
    <property type="entry name" value="PROTEIN CBG26694"/>
    <property type="match status" value="1"/>
</dbReference>
<evidence type="ECO:0000313" key="2">
    <source>
        <dbReference type="EMBL" id="CAF0905365.1"/>
    </source>
</evidence>
<comment type="caution">
    <text evidence="2">The sequence shown here is derived from an EMBL/GenBank/DDBJ whole genome shotgun (WGS) entry which is preliminary data.</text>
</comment>
<dbReference type="CDD" id="cd01647">
    <property type="entry name" value="RT_LTR"/>
    <property type="match status" value="1"/>
</dbReference>
<evidence type="ECO:0000313" key="3">
    <source>
        <dbReference type="Proteomes" id="UP000663879"/>
    </source>
</evidence>
<sequence>MLAMHQQRSKIANHKKSKSTISTQLPKTTHTPSTRKTSQEKARSSSHSSSEAVAKELKKQGDEGILEPVDSTIGPTTWISNLVVVPKNDPDKSPTGEIKVRLACDEWPMNKALRRTRYPIRSIEDLIYTVNGAVKFSKADIPKAFHQLKIALASIRHTTITTHRGLYRYKRLHMGISSTSEEFTEQIRKILEGLPMQLNMTDDVLVFAMTDEQHDRNLLLVLQRLEEHANGKAPTEELSHSLREATPPSNVKELRSFLGLIQCNSRFIKDTCTITEPLWNLKKKNTEWNWTEEHNLALSKLKDSITNSWHSLTKNGTLNWSLTQVCRNWRSTRSYKPR</sequence>
<dbReference type="Gene3D" id="3.10.10.10">
    <property type="entry name" value="HIV Type 1 Reverse Transcriptase, subunit A, domain 1"/>
    <property type="match status" value="1"/>
</dbReference>
<evidence type="ECO:0000256" key="1">
    <source>
        <dbReference type="SAM" id="MobiDB-lite"/>
    </source>
</evidence>
<dbReference type="AlphaFoldDB" id="A0A813ZYH5"/>
<dbReference type="Gene3D" id="3.30.70.270">
    <property type="match status" value="2"/>
</dbReference>
<protein>
    <recommendedName>
        <fullName evidence="4">Reverse transcriptase domain-containing protein</fullName>
    </recommendedName>
</protein>
<organism evidence="2 3">
    <name type="scientific">Brachionus calyciflorus</name>
    <dbReference type="NCBI Taxonomy" id="104777"/>
    <lineage>
        <taxon>Eukaryota</taxon>
        <taxon>Metazoa</taxon>
        <taxon>Spiralia</taxon>
        <taxon>Gnathifera</taxon>
        <taxon>Rotifera</taxon>
        <taxon>Eurotatoria</taxon>
        <taxon>Monogononta</taxon>
        <taxon>Pseudotrocha</taxon>
        <taxon>Ploima</taxon>
        <taxon>Brachionidae</taxon>
        <taxon>Brachionus</taxon>
    </lineage>
</organism>
<feature type="compositionally biased region" description="Basic residues" evidence="1">
    <location>
        <begin position="7"/>
        <end position="18"/>
    </location>
</feature>
<gene>
    <name evidence="2" type="ORF">OXX778_LOCUS11616</name>
</gene>
<dbReference type="Proteomes" id="UP000663879">
    <property type="component" value="Unassembled WGS sequence"/>
</dbReference>
<dbReference type="InterPro" id="IPR043128">
    <property type="entry name" value="Rev_trsase/Diguanyl_cyclase"/>
</dbReference>
<proteinExistence type="predicted"/>
<reference evidence="2" key="1">
    <citation type="submission" date="2021-02" db="EMBL/GenBank/DDBJ databases">
        <authorList>
            <person name="Nowell W R."/>
        </authorList>
    </citation>
    <scope>NUCLEOTIDE SEQUENCE</scope>
    <source>
        <strain evidence="2">Ploen Becks lab</strain>
    </source>
</reference>
<dbReference type="OrthoDB" id="775972at2759"/>